<protein>
    <submittedName>
        <fullName evidence="6">Isoprenylcysteine carboxylmethyltransferase family protein</fullName>
    </submittedName>
</protein>
<dbReference type="Pfam" id="PF04191">
    <property type="entry name" value="PEMT"/>
    <property type="match status" value="1"/>
</dbReference>
<keyword evidence="6" id="KW-0808">Transferase</keyword>
<dbReference type="GO" id="GO:0008168">
    <property type="term" value="F:methyltransferase activity"/>
    <property type="evidence" value="ECO:0007669"/>
    <property type="project" value="UniProtKB-KW"/>
</dbReference>
<dbReference type="AlphaFoldDB" id="A0A853FJR1"/>
<keyword evidence="7" id="KW-1185">Reference proteome</keyword>
<evidence type="ECO:0000256" key="4">
    <source>
        <dbReference type="ARBA" id="ARBA00023136"/>
    </source>
</evidence>
<dbReference type="Gene3D" id="1.20.120.1630">
    <property type="match status" value="1"/>
</dbReference>
<keyword evidence="4 5" id="KW-0472">Membrane</keyword>
<reference evidence="6 7" key="1">
    <citation type="submission" date="2020-07" db="EMBL/GenBank/DDBJ databases">
        <title>Taxonomic revisions and descriptions of new bacterial species based on genomic comparisons in the high-G+C-content subgroup of the family Alcaligenaceae.</title>
        <authorList>
            <person name="Szabo A."/>
            <person name="Felfoldi T."/>
        </authorList>
    </citation>
    <scope>NUCLEOTIDE SEQUENCE [LARGE SCALE GENOMIC DNA]</scope>
    <source>
        <strain evidence="6 7">DSM 25264</strain>
    </source>
</reference>
<evidence type="ECO:0000313" key="7">
    <source>
        <dbReference type="Proteomes" id="UP000580517"/>
    </source>
</evidence>
<dbReference type="PANTHER" id="PTHR12714:SF9">
    <property type="entry name" value="PROTEIN-S-ISOPRENYLCYSTEINE O-METHYLTRANSFERASE"/>
    <property type="match status" value="1"/>
</dbReference>
<evidence type="ECO:0000313" key="6">
    <source>
        <dbReference type="EMBL" id="NYT38611.1"/>
    </source>
</evidence>
<feature type="transmembrane region" description="Helical" evidence="5">
    <location>
        <begin position="43"/>
        <end position="63"/>
    </location>
</feature>
<dbReference type="GO" id="GO:0032259">
    <property type="term" value="P:methylation"/>
    <property type="evidence" value="ECO:0007669"/>
    <property type="project" value="UniProtKB-KW"/>
</dbReference>
<sequence length="188" mass="21496">MANYLAALTIVLMLGMVLARIALMSANGIKAFRFGETDRTDFLIPPFALLYFYLVFAQAFHWPSISRQEFLPFEAVGWIGVALCLAGLLLLLWSLVSFGRSFRVGIDEDSPDRLVTTGVFALSRNPIYVAFAVILLGQFLIFSNWILLAYLGAGFWLFHRQVLREEKFLNKQYGQAYADYCQRVRRYL</sequence>
<feature type="transmembrane region" description="Helical" evidence="5">
    <location>
        <begin position="127"/>
        <end position="158"/>
    </location>
</feature>
<evidence type="ECO:0000256" key="5">
    <source>
        <dbReference type="SAM" id="Phobius"/>
    </source>
</evidence>
<comment type="caution">
    <text evidence="6">The sequence shown here is derived from an EMBL/GenBank/DDBJ whole genome shotgun (WGS) entry which is preliminary data.</text>
</comment>
<dbReference type="GO" id="GO:0012505">
    <property type="term" value="C:endomembrane system"/>
    <property type="evidence" value="ECO:0007669"/>
    <property type="project" value="UniProtKB-SubCell"/>
</dbReference>
<evidence type="ECO:0000256" key="2">
    <source>
        <dbReference type="ARBA" id="ARBA00022692"/>
    </source>
</evidence>
<organism evidence="6 7">
    <name type="scientific">Allopusillimonas soli</name>
    <dbReference type="NCBI Taxonomy" id="659016"/>
    <lineage>
        <taxon>Bacteria</taxon>
        <taxon>Pseudomonadati</taxon>
        <taxon>Pseudomonadota</taxon>
        <taxon>Betaproteobacteria</taxon>
        <taxon>Burkholderiales</taxon>
        <taxon>Alcaligenaceae</taxon>
        <taxon>Allopusillimonas</taxon>
    </lineage>
</organism>
<gene>
    <name evidence="6" type="ORF">H0A68_17140</name>
</gene>
<evidence type="ECO:0000256" key="3">
    <source>
        <dbReference type="ARBA" id="ARBA00022989"/>
    </source>
</evidence>
<name>A0A853FJR1_9BURK</name>
<dbReference type="Proteomes" id="UP000580517">
    <property type="component" value="Unassembled WGS sequence"/>
</dbReference>
<dbReference type="EMBL" id="JACCEW010000006">
    <property type="protein sequence ID" value="NYT38611.1"/>
    <property type="molecule type" value="Genomic_DNA"/>
</dbReference>
<evidence type="ECO:0000256" key="1">
    <source>
        <dbReference type="ARBA" id="ARBA00004127"/>
    </source>
</evidence>
<dbReference type="OrthoDB" id="5293276at2"/>
<comment type="subcellular location">
    <subcellularLocation>
        <location evidence="1">Endomembrane system</location>
        <topology evidence="1">Multi-pass membrane protein</topology>
    </subcellularLocation>
</comment>
<dbReference type="PANTHER" id="PTHR12714">
    <property type="entry name" value="PROTEIN-S ISOPRENYLCYSTEINE O-METHYLTRANSFERASE"/>
    <property type="match status" value="1"/>
</dbReference>
<accession>A0A853FJR1</accession>
<feature type="transmembrane region" description="Helical" evidence="5">
    <location>
        <begin position="75"/>
        <end position="96"/>
    </location>
</feature>
<dbReference type="InterPro" id="IPR007318">
    <property type="entry name" value="Phopholipid_MeTrfase"/>
</dbReference>
<proteinExistence type="predicted"/>
<keyword evidence="6" id="KW-0489">Methyltransferase</keyword>
<keyword evidence="2 5" id="KW-0812">Transmembrane</keyword>
<dbReference type="RefSeq" id="WP_129970793.1">
    <property type="nucleotide sequence ID" value="NZ_JACCEW010000006.1"/>
</dbReference>
<keyword evidence="3 5" id="KW-1133">Transmembrane helix</keyword>